<dbReference type="AlphaFoldDB" id="A0A1F4UCN3"/>
<dbReference type="SUPFAM" id="SSF54862">
    <property type="entry name" value="4Fe-4S ferredoxins"/>
    <property type="match status" value="2"/>
</dbReference>
<evidence type="ECO:0000256" key="1">
    <source>
        <dbReference type="ARBA" id="ARBA00022448"/>
    </source>
</evidence>
<gene>
    <name evidence="9" type="ORF">A2Y85_06360</name>
</gene>
<dbReference type="Proteomes" id="UP000177025">
    <property type="component" value="Unassembled WGS sequence"/>
</dbReference>
<dbReference type="Pfam" id="PF12801">
    <property type="entry name" value="Fer4_5"/>
    <property type="match status" value="1"/>
</dbReference>
<dbReference type="GO" id="GO:0051539">
    <property type="term" value="F:4 iron, 4 sulfur cluster binding"/>
    <property type="evidence" value="ECO:0007669"/>
    <property type="project" value="UniProtKB-KW"/>
</dbReference>
<keyword evidence="7" id="KW-1133">Transmembrane helix</keyword>
<dbReference type="InterPro" id="IPR017900">
    <property type="entry name" value="4Fe4S_Fe_S_CS"/>
</dbReference>
<evidence type="ECO:0000256" key="3">
    <source>
        <dbReference type="ARBA" id="ARBA00022723"/>
    </source>
</evidence>
<keyword evidence="5" id="KW-0408">Iron</keyword>
<organism evidence="9 10">
    <name type="scientific">candidate division WOR-3 bacterium RBG_13_43_14</name>
    <dbReference type="NCBI Taxonomy" id="1802590"/>
    <lineage>
        <taxon>Bacteria</taxon>
        <taxon>Bacteria division WOR-3</taxon>
    </lineage>
</organism>
<proteinExistence type="predicted"/>
<dbReference type="Pfam" id="PF00037">
    <property type="entry name" value="Fer4"/>
    <property type="match status" value="1"/>
</dbReference>
<feature type="transmembrane region" description="Helical" evidence="7">
    <location>
        <begin position="40"/>
        <end position="60"/>
    </location>
</feature>
<name>A0A1F4UCN3_UNCW3</name>
<keyword evidence="3" id="KW-0479">Metal-binding</keyword>
<evidence type="ECO:0000259" key="8">
    <source>
        <dbReference type="PROSITE" id="PS51379"/>
    </source>
</evidence>
<feature type="domain" description="4Fe-4S ferredoxin-type" evidence="8">
    <location>
        <begin position="194"/>
        <end position="227"/>
    </location>
</feature>
<evidence type="ECO:0000256" key="6">
    <source>
        <dbReference type="ARBA" id="ARBA00023014"/>
    </source>
</evidence>
<feature type="domain" description="4Fe-4S ferredoxin-type" evidence="8">
    <location>
        <begin position="54"/>
        <end position="84"/>
    </location>
</feature>
<keyword evidence="4" id="KW-0249">Electron transport</keyword>
<dbReference type="CDD" id="cd16373">
    <property type="entry name" value="DMSOR_beta_like"/>
    <property type="match status" value="1"/>
</dbReference>
<dbReference type="GO" id="GO:0005886">
    <property type="term" value="C:plasma membrane"/>
    <property type="evidence" value="ECO:0007669"/>
    <property type="project" value="TreeGrafter"/>
</dbReference>
<dbReference type="PANTHER" id="PTHR30176:SF3">
    <property type="entry name" value="FERREDOXIN-TYPE PROTEIN NAPH"/>
    <property type="match status" value="1"/>
</dbReference>
<keyword evidence="7" id="KW-0472">Membrane</keyword>
<dbReference type="PROSITE" id="PS51379">
    <property type="entry name" value="4FE4S_FER_2"/>
    <property type="match status" value="5"/>
</dbReference>
<dbReference type="Gene3D" id="3.30.70.20">
    <property type="match status" value="3"/>
</dbReference>
<keyword evidence="1" id="KW-0813">Transport</keyword>
<feature type="domain" description="4Fe-4S ferredoxin-type" evidence="8">
    <location>
        <begin position="278"/>
        <end position="307"/>
    </location>
</feature>
<reference evidence="9 10" key="1">
    <citation type="journal article" date="2016" name="Nat. Commun.">
        <title>Thousands of microbial genomes shed light on interconnected biogeochemical processes in an aquifer system.</title>
        <authorList>
            <person name="Anantharaman K."/>
            <person name="Brown C.T."/>
            <person name="Hug L.A."/>
            <person name="Sharon I."/>
            <person name="Castelle C.J."/>
            <person name="Probst A.J."/>
            <person name="Thomas B.C."/>
            <person name="Singh A."/>
            <person name="Wilkins M.J."/>
            <person name="Karaoz U."/>
            <person name="Brodie E.L."/>
            <person name="Williams K.H."/>
            <person name="Hubbard S.S."/>
            <person name="Banfield J.F."/>
        </authorList>
    </citation>
    <scope>NUCLEOTIDE SEQUENCE [LARGE SCALE GENOMIC DNA]</scope>
</reference>
<keyword evidence="7" id="KW-0812">Transmembrane</keyword>
<accession>A0A1F4UCN3</accession>
<dbReference type="PANTHER" id="PTHR30176">
    <property type="entry name" value="FERREDOXIN-TYPE PROTEIN NAPH"/>
    <property type="match status" value="1"/>
</dbReference>
<comment type="caution">
    <text evidence="9">The sequence shown here is derived from an EMBL/GenBank/DDBJ whole genome shotgun (WGS) entry which is preliminary data.</text>
</comment>
<evidence type="ECO:0000256" key="2">
    <source>
        <dbReference type="ARBA" id="ARBA00022485"/>
    </source>
</evidence>
<dbReference type="InterPro" id="IPR017896">
    <property type="entry name" value="4Fe4S_Fe-S-bd"/>
</dbReference>
<feature type="domain" description="4Fe-4S ferredoxin-type" evidence="8">
    <location>
        <begin position="156"/>
        <end position="186"/>
    </location>
</feature>
<evidence type="ECO:0000313" key="9">
    <source>
        <dbReference type="EMBL" id="OGC42704.1"/>
    </source>
</evidence>
<keyword evidence="6" id="KW-0411">Iron-sulfur</keyword>
<dbReference type="PROSITE" id="PS00198">
    <property type="entry name" value="4FE4S_FER_1"/>
    <property type="match status" value="3"/>
</dbReference>
<dbReference type="Pfam" id="PF12798">
    <property type="entry name" value="Fer4_3"/>
    <property type="match status" value="1"/>
</dbReference>
<evidence type="ECO:0000256" key="7">
    <source>
        <dbReference type="SAM" id="Phobius"/>
    </source>
</evidence>
<dbReference type="EMBL" id="MEUM01000053">
    <property type="protein sequence ID" value="OGC42704.1"/>
    <property type="molecule type" value="Genomic_DNA"/>
</dbReference>
<sequence length="344" mass="38486">MNTIFYTTGPIYTENIFALLGLGIILLLGWFGTRYWCSNLCPLGGLIAMVSKFSLFRFSFAVRCNECSLCEKICPTRAIDAPQNKIDKGECISCLRCLYECSHHSIAYRLRPTAQSIDLPKRYFIRTLIASAALAPLTHNFLFQRLRDRLIRPPGAIPEPDFLNVCIRCGKCMKICPTNGLQPCVFEAGMNGLWTPRLIPRIGGCEKNCNLCGQICPTGAIRKLKLEEKTYVCIGTAVIDQSRCIAWEQNKVCLICDEACPFNAISSLNETILGETLLRPFVDDRICTGCGLCETLCPIDGPAAIQIFSINQERKKTGSYITPEKAWLRVHKEYIDDLPSGFIE</sequence>
<feature type="domain" description="4Fe-4S ferredoxin-type" evidence="8">
    <location>
        <begin position="235"/>
        <end position="271"/>
    </location>
</feature>
<keyword evidence="2" id="KW-0004">4Fe-4S</keyword>
<evidence type="ECO:0000313" key="10">
    <source>
        <dbReference type="Proteomes" id="UP000177025"/>
    </source>
</evidence>
<protein>
    <recommendedName>
        <fullName evidence="8">4Fe-4S ferredoxin-type domain-containing protein</fullName>
    </recommendedName>
</protein>
<dbReference type="InterPro" id="IPR051684">
    <property type="entry name" value="Electron_Trans/Redox"/>
</dbReference>
<evidence type="ECO:0000256" key="4">
    <source>
        <dbReference type="ARBA" id="ARBA00022982"/>
    </source>
</evidence>
<feature type="transmembrane region" description="Helical" evidence="7">
    <location>
        <begin position="16"/>
        <end position="33"/>
    </location>
</feature>
<evidence type="ECO:0000256" key="5">
    <source>
        <dbReference type="ARBA" id="ARBA00023004"/>
    </source>
</evidence>
<dbReference type="GO" id="GO:0046872">
    <property type="term" value="F:metal ion binding"/>
    <property type="evidence" value="ECO:0007669"/>
    <property type="project" value="UniProtKB-KW"/>
</dbReference>